<dbReference type="PANTHER" id="PTHR11328:SF24">
    <property type="entry name" value="MAJOR FACILITATOR SUPERFAMILY (MFS) PROFILE DOMAIN-CONTAINING PROTEIN"/>
    <property type="match status" value="1"/>
</dbReference>
<feature type="transmembrane region" description="Helical" evidence="2">
    <location>
        <begin position="293"/>
        <end position="313"/>
    </location>
</feature>
<comment type="similarity">
    <text evidence="1">Belongs to the sodium:galactoside symporter (TC 2.A.2) family.</text>
</comment>
<gene>
    <name evidence="3" type="ORF">JF539_24745</name>
</gene>
<comment type="caution">
    <text evidence="3">The sequence shown here is derived from an EMBL/GenBank/DDBJ whole genome shotgun (WGS) entry which is preliminary data.</text>
</comment>
<name>A0A939J4H5_9HYPH</name>
<feature type="transmembrane region" description="Helical" evidence="2">
    <location>
        <begin position="88"/>
        <end position="110"/>
    </location>
</feature>
<dbReference type="InterPro" id="IPR036259">
    <property type="entry name" value="MFS_trans_sf"/>
</dbReference>
<organism evidence="3 4">
    <name type="scientific">Roseibium aggregatum</name>
    <dbReference type="NCBI Taxonomy" id="187304"/>
    <lineage>
        <taxon>Bacteria</taxon>
        <taxon>Pseudomonadati</taxon>
        <taxon>Pseudomonadota</taxon>
        <taxon>Alphaproteobacteria</taxon>
        <taxon>Hyphomicrobiales</taxon>
        <taxon>Stappiaceae</taxon>
        <taxon>Roseibium</taxon>
    </lineage>
</organism>
<evidence type="ECO:0000313" key="3">
    <source>
        <dbReference type="EMBL" id="MBN9673588.1"/>
    </source>
</evidence>
<feature type="transmembrane region" description="Helical" evidence="2">
    <location>
        <begin position="268"/>
        <end position="287"/>
    </location>
</feature>
<dbReference type="Gene3D" id="1.20.1250.20">
    <property type="entry name" value="MFS general substrate transporter like domains"/>
    <property type="match status" value="2"/>
</dbReference>
<feature type="transmembrane region" description="Helical" evidence="2">
    <location>
        <begin position="156"/>
        <end position="175"/>
    </location>
</feature>
<dbReference type="GO" id="GO:0015293">
    <property type="term" value="F:symporter activity"/>
    <property type="evidence" value="ECO:0007669"/>
    <property type="project" value="InterPro"/>
</dbReference>
<evidence type="ECO:0000256" key="2">
    <source>
        <dbReference type="SAM" id="Phobius"/>
    </source>
</evidence>
<reference evidence="3" key="1">
    <citation type="submission" date="2020-12" db="EMBL/GenBank/DDBJ databases">
        <title>Oil enriched cultivation method for isolating marine PHA-producing bacteria.</title>
        <authorList>
            <person name="Zheng W."/>
            <person name="Yu S."/>
            <person name="Huang Y."/>
        </authorList>
    </citation>
    <scope>NUCLEOTIDE SEQUENCE</scope>
    <source>
        <strain evidence="3">SY-2-12</strain>
    </source>
</reference>
<feature type="transmembrane region" description="Helical" evidence="2">
    <location>
        <begin position="20"/>
        <end position="41"/>
    </location>
</feature>
<feature type="transmembrane region" description="Helical" evidence="2">
    <location>
        <begin position="242"/>
        <end position="261"/>
    </location>
</feature>
<feature type="transmembrane region" description="Helical" evidence="2">
    <location>
        <begin position="334"/>
        <end position="358"/>
    </location>
</feature>
<keyword evidence="2" id="KW-1133">Transmembrane helix</keyword>
<proteinExistence type="inferred from homology"/>
<dbReference type="EMBL" id="JAEKJZ010000007">
    <property type="protein sequence ID" value="MBN9673588.1"/>
    <property type="molecule type" value="Genomic_DNA"/>
</dbReference>
<dbReference type="AlphaFoldDB" id="A0A939J4H5"/>
<dbReference type="PANTHER" id="PTHR11328">
    <property type="entry name" value="MAJOR FACILITATOR SUPERFAMILY DOMAIN-CONTAINING PROTEIN"/>
    <property type="match status" value="1"/>
</dbReference>
<sequence>MAFPLAFAGLPIYLNAPDFYAVVLQQPLAALGSILLALRLIDALQDPLIGDLSDRFHEQRTWILGAGTILLGVGFWMLFHPLNAYPLLWFAASVLICTTGFSIVSINFQALGGLWRVQARERTRITASREAFGLLGLLTAAILPQLLIRFGDTAAAFHWLTLAYLPLLAAAYWVLTGWLKTAPLDRYPPDRSTLRWKLLFRSRWRRVFFGLLFLNGFASAIPAVLVLFFIRDRLGGEAYAGAFLLTYFLAGVLSMPLWTLFARALGKLRAWQLSMGLAIATFFWAAFLQEGDFLLYGLVCAFSGLALGADLALPPAILADHIEDDGRQGETARLFSVMTLLSKSALAVATGLALPLLALFGYQPAAPMTAGVALSLSLIYAGLPCLLKTVALCTFLCLEKDLATPEPRV</sequence>
<keyword evidence="2" id="KW-0812">Transmembrane</keyword>
<dbReference type="InterPro" id="IPR039672">
    <property type="entry name" value="MFS_2"/>
</dbReference>
<feature type="transmembrane region" description="Helical" evidence="2">
    <location>
        <begin position="131"/>
        <end position="150"/>
    </location>
</feature>
<keyword evidence="2" id="KW-0472">Membrane</keyword>
<evidence type="ECO:0000256" key="1">
    <source>
        <dbReference type="ARBA" id="ARBA00009617"/>
    </source>
</evidence>
<dbReference type="GO" id="GO:0008643">
    <property type="term" value="P:carbohydrate transport"/>
    <property type="evidence" value="ECO:0007669"/>
    <property type="project" value="InterPro"/>
</dbReference>
<evidence type="ECO:0000313" key="4">
    <source>
        <dbReference type="Proteomes" id="UP000664096"/>
    </source>
</evidence>
<protein>
    <submittedName>
        <fullName evidence="3">MFS transporter</fullName>
    </submittedName>
</protein>
<feature type="transmembrane region" description="Helical" evidence="2">
    <location>
        <begin position="207"/>
        <end position="230"/>
    </location>
</feature>
<dbReference type="Proteomes" id="UP000664096">
    <property type="component" value="Unassembled WGS sequence"/>
</dbReference>
<feature type="transmembrane region" description="Helical" evidence="2">
    <location>
        <begin position="378"/>
        <end position="398"/>
    </location>
</feature>
<dbReference type="SUPFAM" id="SSF103473">
    <property type="entry name" value="MFS general substrate transporter"/>
    <property type="match status" value="1"/>
</dbReference>
<accession>A0A939J4H5</accession>
<dbReference type="GO" id="GO:0005886">
    <property type="term" value="C:plasma membrane"/>
    <property type="evidence" value="ECO:0007669"/>
    <property type="project" value="TreeGrafter"/>
</dbReference>
<dbReference type="Pfam" id="PF13347">
    <property type="entry name" value="MFS_2"/>
    <property type="match status" value="1"/>
</dbReference>
<feature type="transmembrane region" description="Helical" evidence="2">
    <location>
        <begin position="62"/>
        <end position="82"/>
    </location>
</feature>